<dbReference type="Gene3D" id="2.30.110.10">
    <property type="entry name" value="Electron Transport, Fmn-binding Protein, Chain A"/>
    <property type="match status" value="1"/>
</dbReference>
<protein>
    <submittedName>
        <fullName evidence="1">FMN-binding negative transcriptional regulator</fullName>
    </submittedName>
</protein>
<dbReference type="PIRSF" id="PIRSF010372">
    <property type="entry name" value="PaiB"/>
    <property type="match status" value="1"/>
</dbReference>
<keyword evidence="2" id="KW-1185">Reference proteome</keyword>
<name>A0ABX6T910_9SPHN</name>
<dbReference type="RefSeq" id="WP_187708967.1">
    <property type="nucleotide sequence ID" value="NZ_CP060782.1"/>
</dbReference>
<gene>
    <name evidence="1" type="ORF">H9L14_01640</name>
</gene>
<dbReference type="Proteomes" id="UP000516105">
    <property type="component" value="Chromosome"/>
</dbReference>
<dbReference type="EMBL" id="CP060782">
    <property type="protein sequence ID" value="QNP46014.1"/>
    <property type="molecule type" value="Genomic_DNA"/>
</dbReference>
<dbReference type="InterPro" id="IPR007396">
    <property type="entry name" value="TR_PAI2-type"/>
</dbReference>
<dbReference type="PANTHER" id="PTHR35802">
    <property type="entry name" value="PROTEASE SYNTHASE AND SPORULATION PROTEIN PAI 2"/>
    <property type="match status" value="1"/>
</dbReference>
<evidence type="ECO:0000313" key="2">
    <source>
        <dbReference type="Proteomes" id="UP000516105"/>
    </source>
</evidence>
<organism evidence="1 2">
    <name type="scientific">Sphingomonas sediminicola</name>
    <dbReference type="NCBI Taxonomy" id="386874"/>
    <lineage>
        <taxon>Bacteria</taxon>
        <taxon>Pseudomonadati</taxon>
        <taxon>Pseudomonadota</taxon>
        <taxon>Alphaproteobacteria</taxon>
        <taxon>Sphingomonadales</taxon>
        <taxon>Sphingomonadaceae</taxon>
        <taxon>Sphingomonas</taxon>
    </lineage>
</organism>
<reference evidence="1 2" key="1">
    <citation type="submission" date="2020-08" db="EMBL/GenBank/DDBJ databases">
        <title>Genome sequence of Sphingomonas sediminicola KACC 15039T.</title>
        <authorList>
            <person name="Hyun D.-W."/>
            <person name="Bae J.-W."/>
        </authorList>
    </citation>
    <scope>NUCLEOTIDE SEQUENCE [LARGE SCALE GENOMIC DNA]</scope>
    <source>
        <strain evidence="1 2">KACC 15039</strain>
    </source>
</reference>
<accession>A0ABX6T910</accession>
<dbReference type="InterPro" id="IPR012349">
    <property type="entry name" value="Split_barrel_FMN-bd"/>
</dbReference>
<dbReference type="Pfam" id="PF04299">
    <property type="entry name" value="FMN_bind_2"/>
    <property type="match status" value="1"/>
</dbReference>
<sequence length="203" mass="23015">MHPNRAFDWGDREAALRFAADRAFAHIFTSSDKRMFVVHVPILVTDDGRVLFHVSRRNRVAEHLTDQPVLISLSGREGYQSANWYVSENQVPTWHYETVEIEGVARPLSEEALVELLDRLSERFEGLHQPEQPWTRGKMTPGKFEAMTKAIIGFEVEPVEIRGTRKFNQHKSAADLAATIAGQKGAGREDIIQAIRELAPNNE</sequence>
<dbReference type="PANTHER" id="PTHR35802:SF1">
    <property type="entry name" value="PROTEASE SYNTHASE AND SPORULATION PROTEIN PAI 2"/>
    <property type="match status" value="1"/>
</dbReference>
<evidence type="ECO:0000313" key="1">
    <source>
        <dbReference type="EMBL" id="QNP46014.1"/>
    </source>
</evidence>
<proteinExistence type="predicted"/>
<dbReference type="SUPFAM" id="SSF50475">
    <property type="entry name" value="FMN-binding split barrel"/>
    <property type="match status" value="1"/>
</dbReference>